<keyword evidence="2 7" id="KW-0689">Ribosomal protein</keyword>
<dbReference type="GO" id="GO:0005840">
    <property type="term" value="C:ribosome"/>
    <property type="evidence" value="ECO:0007669"/>
    <property type="project" value="UniProtKB-KW"/>
</dbReference>
<keyword evidence="3" id="KW-0687">Ribonucleoprotein</keyword>
<comment type="caution">
    <text evidence="7">The sequence shown here is derived from an EMBL/GenBank/DDBJ whole genome shotgun (WGS) entry which is preliminary data.</text>
</comment>
<dbReference type="CDD" id="cd04457">
    <property type="entry name" value="S1_S28E"/>
    <property type="match status" value="1"/>
</dbReference>
<dbReference type="InterPro" id="IPR028626">
    <property type="entry name" value="Ribosomal_eS28_CS"/>
</dbReference>
<name>A0ABQ9V8X2_SAGOE</name>
<evidence type="ECO:0000256" key="4">
    <source>
        <dbReference type="ARBA" id="ARBA00035146"/>
    </source>
</evidence>
<gene>
    <name evidence="7" type="primary">RPS28_1</name>
    <name evidence="7" type="ORF">P7K49_014883</name>
</gene>
<comment type="subunit">
    <text evidence="6">Component of the 40S small ribosomal subunit. Part of the small subunit (SSU) processome, composed of more than 70 proteins and the RNA chaperone small nucleolar RNA (snoRNA) U3.</text>
</comment>
<evidence type="ECO:0000256" key="1">
    <source>
        <dbReference type="ARBA" id="ARBA00005943"/>
    </source>
</evidence>
<dbReference type="EMBL" id="JASSZA010000007">
    <property type="protein sequence ID" value="KAK2105369.1"/>
    <property type="molecule type" value="Genomic_DNA"/>
</dbReference>
<dbReference type="PROSITE" id="PS00961">
    <property type="entry name" value="RIBOSOMAL_S28E"/>
    <property type="match status" value="1"/>
</dbReference>
<dbReference type="InterPro" id="IPR000289">
    <property type="entry name" value="Ribosomal_eS28"/>
</dbReference>
<evidence type="ECO:0000256" key="2">
    <source>
        <dbReference type="ARBA" id="ARBA00022980"/>
    </source>
</evidence>
<protein>
    <recommendedName>
        <fullName evidence="4">Small ribosomal subunit protein eS28</fullName>
    </recommendedName>
    <alternativeName>
        <fullName evidence="5">40S ribosomal protein S28</fullName>
    </alternativeName>
</protein>
<dbReference type="Proteomes" id="UP001266305">
    <property type="component" value="Unassembled WGS sequence"/>
</dbReference>
<accession>A0ABQ9V8X2</accession>
<comment type="similarity">
    <text evidence="1">Belongs to the eukaryotic ribosomal protein eS28 family.</text>
</comment>
<dbReference type="PANTHER" id="PTHR10769">
    <property type="entry name" value="40S RIBOSOMAL PROTEIN S28"/>
    <property type="match status" value="1"/>
</dbReference>
<organism evidence="7 8">
    <name type="scientific">Saguinus oedipus</name>
    <name type="common">Cotton-top tamarin</name>
    <name type="synonym">Oedipomidas oedipus</name>
    <dbReference type="NCBI Taxonomy" id="9490"/>
    <lineage>
        <taxon>Eukaryota</taxon>
        <taxon>Metazoa</taxon>
        <taxon>Chordata</taxon>
        <taxon>Craniata</taxon>
        <taxon>Vertebrata</taxon>
        <taxon>Euteleostomi</taxon>
        <taxon>Mammalia</taxon>
        <taxon>Eutheria</taxon>
        <taxon>Euarchontoglires</taxon>
        <taxon>Primates</taxon>
        <taxon>Haplorrhini</taxon>
        <taxon>Platyrrhini</taxon>
        <taxon>Cebidae</taxon>
        <taxon>Callitrichinae</taxon>
        <taxon>Saguinus</taxon>
    </lineage>
</organism>
<dbReference type="Pfam" id="PF01200">
    <property type="entry name" value="Ribosomal_S28e"/>
    <property type="match status" value="1"/>
</dbReference>
<evidence type="ECO:0000256" key="6">
    <source>
        <dbReference type="ARBA" id="ARBA00046579"/>
    </source>
</evidence>
<evidence type="ECO:0000313" key="7">
    <source>
        <dbReference type="EMBL" id="KAK2105369.1"/>
    </source>
</evidence>
<evidence type="ECO:0000256" key="3">
    <source>
        <dbReference type="ARBA" id="ARBA00023274"/>
    </source>
</evidence>
<dbReference type="SUPFAM" id="SSF50249">
    <property type="entry name" value="Nucleic acid-binding proteins"/>
    <property type="match status" value="1"/>
</dbReference>
<keyword evidence="8" id="KW-1185">Reference proteome</keyword>
<dbReference type="InterPro" id="IPR012340">
    <property type="entry name" value="NA-bd_OB-fold"/>
</dbReference>
<evidence type="ECO:0000256" key="5">
    <source>
        <dbReference type="ARBA" id="ARBA00035453"/>
    </source>
</evidence>
<sequence>MDTSRVQPIKLARVTKVLGRTGSQGQCTQVCVEFMDDTSRSIIRNVKGPVREGEVLTLLESEREARRLR</sequence>
<evidence type="ECO:0000313" key="8">
    <source>
        <dbReference type="Proteomes" id="UP001266305"/>
    </source>
</evidence>
<proteinExistence type="inferred from homology"/>
<dbReference type="PANTHER" id="PTHR10769:SF3">
    <property type="entry name" value="SMALL RIBOSOMAL SUBUNIT PROTEIN ES28"/>
    <property type="match status" value="1"/>
</dbReference>
<dbReference type="Gene3D" id="2.40.50.140">
    <property type="entry name" value="Nucleic acid-binding proteins"/>
    <property type="match status" value="1"/>
</dbReference>
<reference evidence="7 8" key="1">
    <citation type="submission" date="2023-05" db="EMBL/GenBank/DDBJ databases">
        <title>B98-5 Cell Line De Novo Hybrid Assembly: An Optical Mapping Approach.</title>
        <authorList>
            <person name="Kananen K."/>
            <person name="Auerbach J.A."/>
            <person name="Kautto E."/>
            <person name="Blachly J.S."/>
        </authorList>
    </citation>
    <scope>NUCLEOTIDE SEQUENCE [LARGE SCALE GENOMIC DNA]</scope>
    <source>
        <strain evidence="7">B95-8</strain>
        <tissue evidence="7">Cell line</tissue>
    </source>
</reference>